<reference evidence="2" key="1">
    <citation type="submission" date="2016-10" db="EMBL/GenBank/DDBJ databases">
        <authorList>
            <person name="Varghese N."/>
            <person name="Submissions S."/>
        </authorList>
    </citation>
    <scope>NUCLEOTIDE SEQUENCE [LARGE SCALE GENOMIC DNA]</scope>
    <source>
        <strain evidence="2">CGMCC 1.10118</strain>
    </source>
</reference>
<evidence type="ECO:0008006" key="3">
    <source>
        <dbReference type="Google" id="ProtNLM"/>
    </source>
</evidence>
<gene>
    <name evidence="1" type="ORF">SAMN04487946_11559</name>
</gene>
<name>A0A1H3JWA3_9EURY</name>
<evidence type="ECO:0000313" key="2">
    <source>
        <dbReference type="Proteomes" id="UP000199170"/>
    </source>
</evidence>
<proteinExistence type="predicted"/>
<dbReference type="Proteomes" id="UP000199170">
    <property type="component" value="Unassembled WGS sequence"/>
</dbReference>
<dbReference type="AlphaFoldDB" id="A0A1H3JWA3"/>
<keyword evidence="2" id="KW-1185">Reference proteome</keyword>
<accession>A0A1H3JWA3</accession>
<dbReference type="EMBL" id="FNPB01000015">
    <property type="protein sequence ID" value="SDY43544.1"/>
    <property type="molecule type" value="Genomic_DNA"/>
</dbReference>
<organism evidence="1 2">
    <name type="scientific">Halobellus clavatus</name>
    <dbReference type="NCBI Taxonomy" id="660517"/>
    <lineage>
        <taxon>Archaea</taxon>
        <taxon>Methanobacteriati</taxon>
        <taxon>Methanobacteriota</taxon>
        <taxon>Stenosarchaea group</taxon>
        <taxon>Halobacteria</taxon>
        <taxon>Halobacteriales</taxon>
        <taxon>Haloferacaceae</taxon>
        <taxon>Halobellus</taxon>
    </lineage>
</organism>
<feature type="non-terminal residue" evidence="1">
    <location>
        <position position="44"/>
    </location>
</feature>
<sequence>MQRVDPFVPTTTLAERIRDGDVAPSDAVATYLDRISRDNDDLNA</sequence>
<protein>
    <recommendedName>
        <fullName evidence="3">Amidase</fullName>
    </recommendedName>
</protein>
<evidence type="ECO:0000313" key="1">
    <source>
        <dbReference type="EMBL" id="SDY43544.1"/>
    </source>
</evidence>